<dbReference type="RefSeq" id="YP_009101752.1">
    <property type="nucleotide sequence ID" value="NC_025447.1"/>
</dbReference>
<protein>
    <submittedName>
        <fullName evidence="1">Uncharacterized protein</fullName>
    </submittedName>
</protein>
<name>A0A097EXB4_9CAUD</name>
<accession>A0A097EXB4</accession>
<dbReference type="EMBL" id="KM507819">
    <property type="protein sequence ID" value="AIT14055.1"/>
    <property type="molecule type" value="Genomic_DNA"/>
</dbReference>
<dbReference type="GeneID" id="22111205"/>
<dbReference type="KEGG" id="vg:22111205"/>
<evidence type="ECO:0000313" key="1">
    <source>
        <dbReference type="EMBL" id="AIT14055.1"/>
    </source>
</evidence>
<keyword evidence="2" id="KW-1185">Reference proteome</keyword>
<dbReference type="Proteomes" id="UP000029889">
    <property type="component" value="Segment"/>
</dbReference>
<sequence length="139" mass="16972">MITFIQYLIIKFFGYYTIEGKATLAHKIFVALCTGDYDVLNKYCKSKECIDIMALRIYECRSNRYNFYQYRFDKEEFDSIKMLKNLCNNKKNMHISEFVALYFYLKSSLYMNTMQRFDTRINVFTDKEFYIYDKFLDKV</sequence>
<proteinExistence type="predicted"/>
<gene>
    <name evidence="1" type="primary">165</name>
    <name evidence="1" type="ORF">PBI_121Q_165</name>
</gene>
<reference evidence="1 2" key="1">
    <citation type="submission" date="2014-09" db="EMBL/GenBank/DDBJ databases">
        <authorList>
            <person name="Lapin J.S."/>
            <person name="Pope W.H."/>
            <person name="Hua J."/>
            <person name="Ford M.E."/>
            <person name="Conway J.F."/>
            <person name="Hatfull G.F."/>
            <person name="Hendrix R.W."/>
        </authorList>
    </citation>
    <scope>NUCLEOTIDE SEQUENCE [LARGE SCALE GENOMIC DNA]</scope>
</reference>
<organism evidence="1 2">
    <name type="scientific">Escherichia phage 121Q</name>
    <dbReference type="NCBI Taxonomy" id="1555202"/>
    <lineage>
        <taxon>Viruses</taxon>
        <taxon>Duplodnaviria</taxon>
        <taxon>Heunggongvirae</taxon>
        <taxon>Uroviricota</taxon>
        <taxon>Caudoviricetes</taxon>
        <taxon>Asteriusvirus</taxon>
        <taxon>Asteriusvirus av121Q</taxon>
    </lineage>
</organism>
<evidence type="ECO:0000313" key="2">
    <source>
        <dbReference type="Proteomes" id="UP000029889"/>
    </source>
</evidence>